<feature type="region of interest" description="Disordered" evidence="1">
    <location>
        <begin position="1"/>
        <end position="32"/>
    </location>
</feature>
<comment type="caution">
    <text evidence="2">The sequence shown here is derived from an EMBL/GenBank/DDBJ whole genome shotgun (WGS) entry which is preliminary data.</text>
</comment>
<evidence type="ECO:0000313" key="2">
    <source>
        <dbReference type="EMBL" id="KAJ7026770.1"/>
    </source>
</evidence>
<dbReference type="Proteomes" id="UP001218188">
    <property type="component" value="Unassembled WGS sequence"/>
</dbReference>
<evidence type="ECO:0000256" key="1">
    <source>
        <dbReference type="SAM" id="MobiDB-lite"/>
    </source>
</evidence>
<feature type="compositionally biased region" description="Low complexity" evidence="1">
    <location>
        <begin position="89"/>
        <end position="102"/>
    </location>
</feature>
<name>A0AAD6SIM8_9AGAR</name>
<accession>A0AAD6SIM8</accession>
<evidence type="ECO:0000313" key="3">
    <source>
        <dbReference type="Proteomes" id="UP001218188"/>
    </source>
</evidence>
<feature type="compositionally biased region" description="Low complexity" evidence="1">
    <location>
        <begin position="66"/>
        <end position="80"/>
    </location>
</feature>
<organism evidence="2 3">
    <name type="scientific">Mycena alexandri</name>
    <dbReference type="NCBI Taxonomy" id="1745969"/>
    <lineage>
        <taxon>Eukaryota</taxon>
        <taxon>Fungi</taxon>
        <taxon>Dikarya</taxon>
        <taxon>Basidiomycota</taxon>
        <taxon>Agaricomycotina</taxon>
        <taxon>Agaricomycetes</taxon>
        <taxon>Agaricomycetidae</taxon>
        <taxon>Agaricales</taxon>
        <taxon>Marasmiineae</taxon>
        <taxon>Mycenaceae</taxon>
        <taxon>Mycena</taxon>
    </lineage>
</organism>
<proteinExistence type="predicted"/>
<sequence length="307" mass="33099">MIQAAPSPEMVAGIEAVQKSPEEGTPCSMPLGTLYRPSASKIQLLNAAQAMEKTPAPLPSLHTASSDDTSSSTFLPSVSSRKGHRKYKSSISSSSYRSSSMSEDVPDATSRSATPKRSELNRVIGADMMKPMTEIHGIPCAGVRISHGALAGLMAWRFFVQLDHKVNKSKSNRDSSVHRYPAVITNFILDTGNPNSYVPPEALEALGYRGDVTPGAEVTILLQSVKTRCIVAHPNDAGRIGLSFMTAGALTYYFDAGLVAPVLYDGSKERPAHQDVLRTIRAEDLPGRSWIGVLRSRIWAIVGFSRA</sequence>
<protein>
    <submittedName>
        <fullName evidence="2">Uncharacterized protein</fullName>
    </submittedName>
</protein>
<feature type="region of interest" description="Disordered" evidence="1">
    <location>
        <begin position="56"/>
        <end position="119"/>
    </location>
</feature>
<dbReference type="AlphaFoldDB" id="A0AAD6SIM8"/>
<dbReference type="EMBL" id="JARJCM010000133">
    <property type="protein sequence ID" value="KAJ7026770.1"/>
    <property type="molecule type" value="Genomic_DNA"/>
</dbReference>
<gene>
    <name evidence="2" type="ORF">C8F04DRAFT_102601</name>
</gene>
<reference evidence="2" key="1">
    <citation type="submission" date="2023-03" db="EMBL/GenBank/DDBJ databases">
        <title>Massive genome expansion in bonnet fungi (Mycena s.s.) driven by repeated elements and novel gene families across ecological guilds.</title>
        <authorList>
            <consortium name="Lawrence Berkeley National Laboratory"/>
            <person name="Harder C.B."/>
            <person name="Miyauchi S."/>
            <person name="Viragh M."/>
            <person name="Kuo A."/>
            <person name="Thoen E."/>
            <person name="Andreopoulos B."/>
            <person name="Lu D."/>
            <person name="Skrede I."/>
            <person name="Drula E."/>
            <person name="Henrissat B."/>
            <person name="Morin E."/>
            <person name="Kohler A."/>
            <person name="Barry K."/>
            <person name="LaButti K."/>
            <person name="Morin E."/>
            <person name="Salamov A."/>
            <person name="Lipzen A."/>
            <person name="Mereny Z."/>
            <person name="Hegedus B."/>
            <person name="Baldrian P."/>
            <person name="Stursova M."/>
            <person name="Weitz H."/>
            <person name="Taylor A."/>
            <person name="Grigoriev I.V."/>
            <person name="Nagy L.G."/>
            <person name="Martin F."/>
            <person name="Kauserud H."/>
        </authorList>
    </citation>
    <scope>NUCLEOTIDE SEQUENCE</scope>
    <source>
        <strain evidence="2">CBHHK200</strain>
    </source>
</reference>
<keyword evidence="3" id="KW-1185">Reference proteome</keyword>